<reference evidence="4 5" key="1">
    <citation type="submission" date="2019-03" db="EMBL/GenBank/DDBJ databases">
        <title>Complete Genome Sequence of Leuconostoc kimchii strain NKJ218 Isolated from Homemade Kimchi.</title>
        <authorList>
            <person name="Jung J.Y."/>
            <person name="Jin H.M."/>
            <person name="Jung J.-W."/>
            <person name="Lee S.-Y."/>
            <person name="Ryu B.-G."/>
            <person name="Han S.-S."/>
            <person name="Kang H.K."/>
            <person name="Choi H.W."/>
            <person name="Chung E.J."/>
            <person name="Choi K.-M."/>
        </authorList>
    </citation>
    <scope>NUCLEOTIDE SEQUENCE [LARGE SCALE GENOMIC DNA]</scope>
    <source>
        <strain evidence="4 5">NKJ218</strain>
    </source>
</reference>
<dbReference type="Pfam" id="PF19295">
    <property type="entry name" value="SufBD_N"/>
    <property type="match status" value="1"/>
</dbReference>
<sequence>MIDNKSIKDLPMPIFAKVRYHAWLLDDMQPALEFTDQGYFNQEELGIEVSGQSTTYSKLTDDLIRQGVILMSMQDAQQRHQQLVKKLIGSVIPNNLDRLAAQNFNAFNTGIFLYIPDNTQIKHVLHLTLNHLSVTGKDFIARIFVYVGQNVTVDMMQLIHSADLEKSKASVVIEVLAATGAQVNYANVDAFSQKTTGYINRQANVGDHATVDWSNVSFNDGNVITKLESRLNGEGATSHVGVIALTHKKQTQGLVTEVRNTGRHSVGHIFQRGVILNHSALIFNGIGRIIKGAKGSDAQQESRVLMLSHHARGEANPLLLIDENDVTAGHAASVGRVDEQQMYYLMSRGLTEKVARKLVIRGFMGQILAKMPTKAARQAVIDEIERKLQYEGN</sequence>
<proteinExistence type="inferred from homology"/>
<feature type="domain" description="SUF system FeS cluster assembly SufBD N-terminal" evidence="3">
    <location>
        <begin position="61"/>
        <end position="125"/>
    </location>
</feature>
<evidence type="ECO:0000313" key="4">
    <source>
        <dbReference type="EMBL" id="QBR48174.1"/>
    </source>
</evidence>
<dbReference type="PANTHER" id="PTHR30508:SF1">
    <property type="entry name" value="UPF0051 PROTEIN ABCI8, CHLOROPLASTIC-RELATED"/>
    <property type="match status" value="1"/>
</dbReference>
<evidence type="ECO:0000313" key="5">
    <source>
        <dbReference type="Proteomes" id="UP000295756"/>
    </source>
</evidence>
<evidence type="ECO:0000256" key="1">
    <source>
        <dbReference type="ARBA" id="ARBA00043967"/>
    </source>
</evidence>
<comment type="similarity">
    <text evidence="1">Belongs to the iron-sulfur cluster assembly SufBD family.</text>
</comment>
<dbReference type="InterPro" id="IPR045595">
    <property type="entry name" value="SufBD_N"/>
</dbReference>
<keyword evidence="5" id="KW-1185">Reference proteome</keyword>
<dbReference type="InterPro" id="IPR037284">
    <property type="entry name" value="SUF_FeS_clus_asmbl_SufBD_sf"/>
</dbReference>
<dbReference type="Pfam" id="PF01458">
    <property type="entry name" value="SUFBD_core"/>
    <property type="match status" value="1"/>
</dbReference>
<dbReference type="RefSeq" id="WP_013103532.1">
    <property type="nucleotide sequence ID" value="NZ_CP037939.1"/>
</dbReference>
<accession>A0ABX5SLB8</accession>
<gene>
    <name evidence="4" type="primary">sufD</name>
    <name evidence="4" type="ORF">EW139_08550</name>
</gene>
<dbReference type="InterPro" id="IPR000825">
    <property type="entry name" value="SUF_FeS_clus_asmbl_SufBD_core"/>
</dbReference>
<dbReference type="EMBL" id="CP037939">
    <property type="protein sequence ID" value="QBR48174.1"/>
    <property type="molecule type" value="Genomic_DNA"/>
</dbReference>
<dbReference type="NCBIfam" id="TIGR01981">
    <property type="entry name" value="sufD"/>
    <property type="match status" value="1"/>
</dbReference>
<dbReference type="InterPro" id="IPR011542">
    <property type="entry name" value="SUF_FeS_clus_asmbl_SufD"/>
</dbReference>
<evidence type="ECO:0000259" key="2">
    <source>
        <dbReference type="Pfam" id="PF01458"/>
    </source>
</evidence>
<organism evidence="4 5">
    <name type="scientific">Leuconostoc kimchii</name>
    <dbReference type="NCBI Taxonomy" id="136609"/>
    <lineage>
        <taxon>Bacteria</taxon>
        <taxon>Bacillati</taxon>
        <taxon>Bacillota</taxon>
        <taxon>Bacilli</taxon>
        <taxon>Lactobacillales</taxon>
        <taxon>Lactobacillaceae</taxon>
        <taxon>Leuconostoc</taxon>
    </lineage>
</organism>
<dbReference type="InterPro" id="IPR055346">
    <property type="entry name" value="Fe-S_cluster_assembly_SufBD"/>
</dbReference>
<protein>
    <submittedName>
        <fullName evidence="4">Fe-S cluster assembly protein SufD</fullName>
    </submittedName>
</protein>
<evidence type="ECO:0000259" key="3">
    <source>
        <dbReference type="Pfam" id="PF19295"/>
    </source>
</evidence>
<dbReference type="Proteomes" id="UP000295756">
    <property type="component" value="Chromosome"/>
</dbReference>
<dbReference type="PANTHER" id="PTHR30508">
    <property type="entry name" value="FES CLUSTER ASSEMBLY PROTEIN SUF"/>
    <property type="match status" value="1"/>
</dbReference>
<dbReference type="SUPFAM" id="SSF101960">
    <property type="entry name" value="Stabilizer of iron transporter SufD"/>
    <property type="match status" value="1"/>
</dbReference>
<name>A0ABX5SLB8_9LACO</name>
<feature type="domain" description="SUF system FeS cluster assembly SufBD core" evidence="2">
    <location>
        <begin position="139"/>
        <end position="363"/>
    </location>
</feature>